<sequence length="136" mass="16007">MSSNLLYDQMNEVIYDLNDHSKKDEYTLFENMASLSLICEDEKCKECNMHFSIITCSNCKKETCGIDKCTTLFPDVKGYISICKTCENEVLSKIKPYKNTDKEKEKQQLEYNRTLYNYKKAAHELQMFKETLDLIH</sequence>
<accession>A0A6C0AXT2</accession>
<proteinExistence type="predicted"/>
<reference evidence="1" key="1">
    <citation type="journal article" date="2020" name="Nature">
        <title>Giant virus diversity and host interactions through global metagenomics.</title>
        <authorList>
            <person name="Schulz F."/>
            <person name="Roux S."/>
            <person name="Paez-Espino D."/>
            <person name="Jungbluth S."/>
            <person name="Walsh D.A."/>
            <person name="Denef V.J."/>
            <person name="McMahon K.D."/>
            <person name="Konstantinidis K.T."/>
            <person name="Eloe-Fadrosh E.A."/>
            <person name="Kyrpides N.C."/>
            <person name="Woyke T."/>
        </authorList>
    </citation>
    <scope>NUCLEOTIDE SEQUENCE</scope>
    <source>
        <strain evidence="1">GVMAG-S-ERX555965-48</strain>
    </source>
</reference>
<name>A0A6C0AXT2_9ZZZZ</name>
<dbReference type="AlphaFoldDB" id="A0A6C0AXT2"/>
<organism evidence="1">
    <name type="scientific">viral metagenome</name>
    <dbReference type="NCBI Taxonomy" id="1070528"/>
    <lineage>
        <taxon>unclassified sequences</taxon>
        <taxon>metagenomes</taxon>
        <taxon>organismal metagenomes</taxon>
    </lineage>
</organism>
<protein>
    <submittedName>
        <fullName evidence="1">Uncharacterized protein</fullName>
    </submittedName>
</protein>
<dbReference type="EMBL" id="MN738771">
    <property type="protein sequence ID" value="QHS84045.1"/>
    <property type="molecule type" value="Genomic_DNA"/>
</dbReference>
<evidence type="ECO:0000313" key="1">
    <source>
        <dbReference type="EMBL" id="QHS84045.1"/>
    </source>
</evidence>